<dbReference type="AlphaFoldDB" id="A0A1V9YKZ9"/>
<evidence type="ECO:0000259" key="2">
    <source>
        <dbReference type="PROSITE" id="PS50089"/>
    </source>
</evidence>
<keyword evidence="1" id="KW-0862">Zinc</keyword>
<evidence type="ECO:0000256" key="1">
    <source>
        <dbReference type="PROSITE-ProRule" id="PRU00175"/>
    </source>
</evidence>
<dbReference type="InterPro" id="IPR001841">
    <property type="entry name" value="Znf_RING"/>
</dbReference>
<dbReference type="Gene3D" id="3.30.40.10">
    <property type="entry name" value="Zinc/RING finger domain, C3HC4 (zinc finger)"/>
    <property type="match status" value="1"/>
</dbReference>
<dbReference type="InterPro" id="IPR047134">
    <property type="entry name" value="RNF4"/>
</dbReference>
<dbReference type="STRING" id="1202772.A0A1V9YKZ9"/>
<dbReference type="EMBL" id="JNBR01001508">
    <property type="protein sequence ID" value="OQR86404.1"/>
    <property type="molecule type" value="Genomic_DNA"/>
</dbReference>
<dbReference type="PANTHER" id="PTHR23041">
    <property type="entry name" value="RING FINGER DOMAIN-CONTAINING"/>
    <property type="match status" value="1"/>
</dbReference>
<name>A0A1V9YKZ9_ACHHY</name>
<comment type="caution">
    <text evidence="3">The sequence shown here is derived from an EMBL/GenBank/DDBJ whole genome shotgun (WGS) entry which is preliminary data.</text>
</comment>
<organism evidence="3 4">
    <name type="scientific">Achlya hypogyna</name>
    <name type="common">Oomycete</name>
    <name type="synonym">Protoachlya hypogyna</name>
    <dbReference type="NCBI Taxonomy" id="1202772"/>
    <lineage>
        <taxon>Eukaryota</taxon>
        <taxon>Sar</taxon>
        <taxon>Stramenopiles</taxon>
        <taxon>Oomycota</taxon>
        <taxon>Saprolegniomycetes</taxon>
        <taxon>Saprolegniales</taxon>
        <taxon>Achlyaceae</taxon>
        <taxon>Achlya</taxon>
    </lineage>
</organism>
<reference evidence="3 4" key="1">
    <citation type="journal article" date="2014" name="Genome Biol. Evol.">
        <title>The secreted proteins of Achlya hypogyna and Thraustotheca clavata identify the ancestral oomycete secretome and reveal gene acquisitions by horizontal gene transfer.</title>
        <authorList>
            <person name="Misner I."/>
            <person name="Blouin N."/>
            <person name="Leonard G."/>
            <person name="Richards T.A."/>
            <person name="Lane C.E."/>
        </authorList>
    </citation>
    <scope>NUCLEOTIDE SEQUENCE [LARGE SCALE GENOMIC DNA]</scope>
    <source>
        <strain evidence="3 4">ATCC 48635</strain>
    </source>
</reference>
<dbReference type="PROSITE" id="PS50089">
    <property type="entry name" value="ZF_RING_2"/>
    <property type="match status" value="1"/>
</dbReference>
<gene>
    <name evidence="3" type="ORF">ACHHYP_20491</name>
</gene>
<evidence type="ECO:0000313" key="3">
    <source>
        <dbReference type="EMBL" id="OQR86404.1"/>
    </source>
</evidence>
<proteinExistence type="predicted"/>
<dbReference type="GO" id="GO:0008270">
    <property type="term" value="F:zinc ion binding"/>
    <property type="evidence" value="ECO:0007669"/>
    <property type="project" value="UniProtKB-KW"/>
</dbReference>
<accession>A0A1V9YKZ9</accession>
<keyword evidence="4" id="KW-1185">Reference proteome</keyword>
<evidence type="ECO:0000313" key="4">
    <source>
        <dbReference type="Proteomes" id="UP000243579"/>
    </source>
</evidence>
<dbReference type="Proteomes" id="UP000243579">
    <property type="component" value="Unassembled WGS sequence"/>
</dbReference>
<dbReference type="OrthoDB" id="6105938at2759"/>
<dbReference type="Pfam" id="PF13923">
    <property type="entry name" value="zf-C3HC4_2"/>
    <property type="match status" value="1"/>
</dbReference>
<dbReference type="InterPro" id="IPR013083">
    <property type="entry name" value="Znf_RING/FYVE/PHD"/>
</dbReference>
<protein>
    <recommendedName>
        <fullName evidence="2">RING-type domain-containing protein</fullName>
    </recommendedName>
</protein>
<sequence length="106" mass="11817">MRVITTSALCDQLLYEDDAEVQWHAKLLGLPRETAPLPPIAAAAPDPPTRSYVECPVCLDSASRPVATKCGHVFCEECFVQAAKHAKKCPVCRRRVNRNQLIRLFI</sequence>
<keyword evidence="1" id="KW-0863">Zinc-finger</keyword>
<dbReference type="SUPFAM" id="SSF57850">
    <property type="entry name" value="RING/U-box"/>
    <property type="match status" value="1"/>
</dbReference>
<keyword evidence="1" id="KW-0479">Metal-binding</keyword>
<dbReference type="SMART" id="SM00184">
    <property type="entry name" value="RING"/>
    <property type="match status" value="1"/>
</dbReference>
<dbReference type="PANTHER" id="PTHR23041:SF78">
    <property type="entry name" value="E3 UBIQUITIN-PROTEIN LIGASE RNF4"/>
    <property type="match status" value="1"/>
</dbReference>
<feature type="domain" description="RING-type" evidence="2">
    <location>
        <begin position="55"/>
        <end position="93"/>
    </location>
</feature>